<proteinExistence type="predicted"/>
<accession>A0A0F9BVL2</accession>
<dbReference type="EMBL" id="LAZR01039041">
    <property type="protein sequence ID" value="KKL17992.1"/>
    <property type="molecule type" value="Genomic_DNA"/>
</dbReference>
<keyword evidence="1" id="KW-1133">Transmembrane helix</keyword>
<evidence type="ECO:0000256" key="1">
    <source>
        <dbReference type="SAM" id="Phobius"/>
    </source>
</evidence>
<dbReference type="AlphaFoldDB" id="A0A0F9BVL2"/>
<comment type="caution">
    <text evidence="2">The sequence shown here is derived from an EMBL/GenBank/DDBJ whole genome shotgun (WGS) entry which is preliminary data.</text>
</comment>
<protein>
    <submittedName>
        <fullName evidence="2">Uncharacterized protein</fullName>
    </submittedName>
</protein>
<reference evidence="2" key="1">
    <citation type="journal article" date="2015" name="Nature">
        <title>Complex archaea that bridge the gap between prokaryotes and eukaryotes.</title>
        <authorList>
            <person name="Spang A."/>
            <person name="Saw J.H."/>
            <person name="Jorgensen S.L."/>
            <person name="Zaremba-Niedzwiedzka K."/>
            <person name="Martijn J."/>
            <person name="Lind A.E."/>
            <person name="van Eijk R."/>
            <person name="Schleper C."/>
            <person name="Guy L."/>
            <person name="Ettema T.J."/>
        </authorList>
    </citation>
    <scope>NUCLEOTIDE SEQUENCE</scope>
</reference>
<organism evidence="2">
    <name type="scientific">marine sediment metagenome</name>
    <dbReference type="NCBI Taxonomy" id="412755"/>
    <lineage>
        <taxon>unclassified sequences</taxon>
        <taxon>metagenomes</taxon>
        <taxon>ecological metagenomes</taxon>
    </lineage>
</organism>
<keyword evidence="1" id="KW-0472">Membrane</keyword>
<keyword evidence="1" id="KW-0812">Transmembrane</keyword>
<feature type="transmembrane region" description="Helical" evidence="1">
    <location>
        <begin position="20"/>
        <end position="45"/>
    </location>
</feature>
<sequence length="85" mass="9807">MNFRLKRFIETTLPMVVGYGMVITAITTLWGIHIGLLGIILFSIVDIVMLSPRDLVPKNIEYDGKYFSTLTELIEYVKTRNEVRK</sequence>
<gene>
    <name evidence="2" type="ORF">LCGC14_2480010</name>
</gene>
<evidence type="ECO:0000313" key="2">
    <source>
        <dbReference type="EMBL" id="KKL17992.1"/>
    </source>
</evidence>
<name>A0A0F9BVL2_9ZZZZ</name>